<dbReference type="OrthoDB" id="78652at2759"/>
<dbReference type="GO" id="GO:0000930">
    <property type="term" value="C:gamma-tubulin complex"/>
    <property type="evidence" value="ECO:0007669"/>
    <property type="project" value="TreeGrafter"/>
</dbReference>
<dbReference type="GO" id="GO:0031122">
    <property type="term" value="P:cytoplasmic microtubule organization"/>
    <property type="evidence" value="ECO:0007669"/>
    <property type="project" value="TreeGrafter"/>
</dbReference>
<dbReference type="PANTHER" id="PTHR19302:SF27">
    <property type="entry name" value="GAMMA-TUBULIN COMPLEX COMPONENT 4"/>
    <property type="match status" value="1"/>
</dbReference>
<dbReference type="InterPro" id="IPR007259">
    <property type="entry name" value="GCP"/>
</dbReference>
<name>A0A653CFY7_CALMS</name>
<gene>
    <name evidence="8" type="ORF">CALMAC_LOCUS8804</name>
</gene>
<feature type="domain" description="Gamma tubulin complex component C-terminal" evidence="7">
    <location>
        <begin position="2"/>
        <end position="158"/>
    </location>
</feature>
<evidence type="ECO:0000256" key="6">
    <source>
        <dbReference type="RuleBase" id="RU363050"/>
    </source>
</evidence>
<sequence>MFLVNNLQYYLQVDVIEAQFSVLLKAVESANEFEDIIKVHHEFISNLLAKTFVLKPDEEHKYKHKHRLYQEPAVQFEEPSKVYNQIMRLLELCDEFCLVAGTWGTELTEPDLEDLDIFQKRSDTIIEAFLFILYKLHEKVNGEHLLQLLSQLDFNNYFSKNRSDLN</sequence>
<dbReference type="Proteomes" id="UP000410492">
    <property type="component" value="Unassembled WGS sequence"/>
</dbReference>
<reference evidence="8 9" key="1">
    <citation type="submission" date="2019-01" db="EMBL/GenBank/DDBJ databases">
        <authorList>
            <person name="Sayadi A."/>
        </authorList>
    </citation>
    <scope>NUCLEOTIDE SEQUENCE [LARGE SCALE GENOMIC DNA]</scope>
</reference>
<keyword evidence="4 6" id="KW-0493">Microtubule</keyword>
<evidence type="ECO:0000256" key="2">
    <source>
        <dbReference type="ARBA" id="ARBA00010337"/>
    </source>
</evidence>
<dbReference type="GO" id="GO:0000922">
    <property type="term" value="C:spindle pole"/>
    <property type="evidence" value="ECO:0007669"/>
    <property type="project" value="InterPro"/>
</dbReference>
<evidence type="ECO:0000256" key="1">
    <source>
        <dbReference type="ARBA" id="ARBA00004267"/>
    </source>
</evidence>
<dbReference type="GO" id="GO:0051011">
    <property type="term" value="F:microtubule minus-end binding"/>
    <property type="evidence" value="ECO:0007669"/>
    <property type="project" value="TreeGrafter"/>
</dbReference>
<protein>
    <recommendedName>
        <fullName evidence="6">Gamma-tubulin complex component</fullName>
    </recommendedName>
</protein>
<proteinExistence type="inferred from homology"/>
<comment type="subcellular location">
    <subcellularLocation>
        <location evidence="1 6">Cytoplasm</location>
        <location evidence="1 6">Cytoskeleton</location>
        <location evidence="1 6">Microtubule organizing center</location>
    </subcellularLocation>
</comment>
<dbReference type="InterPro" id="IPR040457">
    <property type="entry name" value="GCP_C"/>
</dbReference>
<dbReference type="GO" id="GO:0043015">
    <property type="term" value="F:gamma-tubulin binding"/>
    <property type="evidence" value="ECO:0007669"/>
    <property type="project" value="InterPro"/>
</dbReference>
<keyword evidence="3 6" id="KW-0963">Cytoplasm</keyword>
<organism evidence="8 9">
    <name type="scientific">Callosobruchus maculatus</name>
    <name type="common">Southern cowpea weevil</name>
    <name type="synonym">Pulse bruchid</name>
    <dbReference type="NCBI Taxonomy" id="64391"/>
    <lineage>
        <taxon>Eukaryota</taxon>
        <taxon>Metazoa</taxon>
        <taxon>Ecdysozoa</taxon>
        <taxon>Arthropoda</taxon>
        <taxon>Hexapoda</taxon>
        <taxon>Insecta</taxon>
        <taxon>Pterygota</taxon>
        <taxon>Neoptera</taxon>
        <taxon>Endopterygota</taxon>
        <taxon>Coleoptera</taxon>
        <taxon>Polyphaga</taxon>
        <taxon>Cucujiformia</taxon>
        <taxon>Chrysomeloidea</taxon>
        <taxon>Chrysomelidae</taxon>
        <taxon>Bruchinae</taxon>
        <taxon>Bruchini</taxon>
        <taxon>Callosobruchus</taxon>
    </lineage>
</organism>
<keyword evidence="5 6" id="KW-0206">Cytoskeleton</keyword>
<dbReference type="EMBL" id="CAACVG010007745">
    <property type="protein sequence ID" value="VEN46831.1"/>
    <property type="molecule type" value="Genomic_DNA"/>
</dbReference>
<evidence type="ECO:0000256" key="5">
    <source>
        <dbReference type="ARBA" id="ARBA00023212"/>
    </source>
</evidence>
<accession>A0A653CFY7</accession>
<dbReference type="GO" id="GO:0051225">
    <property type="term" value="P:spindle assembly"/>
    <property type="evidence" value="ECO:0007669"/>
    <property type="project" value="TreeGrafter"/>
</dbReference>
<dbReference type="Gene3D" id="1.20.120.1900">
    <property type="entry name" value="Gamma-tubulin complex, C-terminal domain"/>
    <property type="match status" value="1"/>
</dbReference>
<evidence type="ECO:0000313" key="8">
    <source>
        <dbReference type="EMBL" id="VEN46831.1"/>
    </source>
</evidence>
<evidence type="ECO:0000256" key="4">
    <source>
        <dbReference type="ARBA" id="ARBA00022701"/>
    </source>
</evidence>
<evidence type="ECO:0000313" key="9">
    <source>
        <dbReference type="Proteomes" id="UP000410492"/>
    </source>
</evidence>
<dbReference type="PANTHER" id="PTHR19302">
    <property type="entry name" value="GAMMA TUBULIN COMPLEX PROTEIN"/>
    <property type="match status" value="1"/>
</dbReference>
<dbReference type="GO" id="GO:0005874">
    <property type="term" value="C:microtubule"/>
    <property type="evidence" value="ECO:0007669"/>
    <property type="project" value="UniProtKB-KW"/>
</dbReference>
<evidence type="ECO:0000259" key="7">
    <source>
        <dbReference type="Pfam" id="PF04130"/>
    </source>
</evidence>
<dbReference type="GO" id="GO:0007020">
    <property type="term" value="P:microtubule nucleation"/>
    <property type="evidence" value="ECO:0007669"/>
    <property type="project" value="InterPro"/>
</dbReference>
<evidence type="ECO:0000256" key="3">
    <source>
        <dbReference type="ARBA" id="ARBA00022490"/>
    </source>
</evidence>
<dbReference type="Pfam" id="PF04130">
    <property type="entry name" value="GCP_C_terminal"/>
    <property type="match status" value="1"/>
</dbReference>
<dbReference type="AlphaFoldDB" id="A0A653CFY7"/>
<dbReference type="InterPro" id="IPR042241">
    <property type="entry name" value="GCP_C_sf"/>
</dbReference>
<dbReference type="GO" id="GO:0000278">
    <property type="term" value="P:mitotic cell cycle"/>
    <property type="evidence" value="ECO:0007669"/>
    <property type="project" value="TreeGrafter"/>
</dbReference>
<dbReference type="GO" id="GO:0051321">
    <property type="term" value="P:meiotic cell cycle"/>
    <property type="evidence" value="ECO:0007669"/>
    <property type="project" value="TreeGrafter"/>
</dbReference>
<keyword evidence="9" id="KW-1185">Reference proteome</keyword>
<comment type="similarity">
    <text evidence="2 6">Belongs to the TUBGCP family.</text>
</comment>